<dbReference type="PROSITE" id="PS50893">
    <property type="entry name" value="ABC_TRANSPORTER_2"/>
    <property type="match status" value="1"/>
</dbReference>
<keyword evidence="2" id="KW-0813">Transport</keyword>
<name>A0A6I1MKW9_9CLOT</name>
<dbReference type="SMART" id="SM00382">
    <property type="entry name" value="AAA"/>
    <property type="match status" value="1"/>
</dbReference>
<dbReference type="SUPFAM" id="SSF52540">
    <property type="entry name" value="P-loop containing nucleoside triphosphate hydrolases"/>
    <property type="match status" value="1"/>
</dbReference>
<proteinExistence type="inferred from homology"/>
<dbReference type="PANTHER" id="PTHR42734:SF17">
    <property type="entry name" value="METAL TRANSPORT SYSTEM ATP-BINDING PROTEIN TM_0124-RELATED"/>
    <property type="match status" value="1"/>
</dbReference>
<keyword evidence="4 6" id="KW-0067">ATP-binding</keyword>
<dbReference type="Pfam" id="PF00005">
    <property type="entry name" value="ABC_tran"/>
    <property type="match status" value="1"/>
</dbReference>
<keyword evidence="3" id="KW-0547">Nucleotide-binding</keyword>
<dbReference type="InterPro" id="IPR050153">
    <property type="entry name" value="Metal_Ion_Import_ABC"/>
</dbReference>
<dbReference type="OrthoDB" id="9806726at2"/>
<dbReference type="PANTHER" id="PTHR42734">
    <property type="entry name" value="METAL TRANSPORT SYSTEM ATP-BINDING PROTEIN TM_0124-RELATED"/>
    <property type="match status" value="1"/>
</dbReference>
<evidence type="ECO:0000313" key="6">
    <source>
        <dbReference type="EMBL" id="MPQ44045.1"/>
    </source>
</evidence>
<dbReference type="InterPro" id="IPR003593">
    <property type="entry name" value="AAA+_ATPase"/>
</dbReference>
<dbReference type="RefSeq" id="WP_152890169.1">
    <property type="nucleotide sequence ID" value="NZ_WHJC01000140.1"/>
</dbReference>
<dbReference type="InterPro" id="IPR017871">
    <property type="entry name" value="ABC_transporter-like_CS"/>
</dbReference>
<keyword evidence="7" id="KW-1185">Reference proteome</keyword>
<evidence type="ECO:0000256" key="3">
    <source>
        <dbReference type="ARBA" id="ARBA00022741"/>
    </source>
</evidence>
<dbReference type="EMBL" id="WHJC01000140">
    <property type="protein sequence ID" value="MPQ44045.1"/>
    <property type="molecule type" value="Genomic_DNA"/>
</dbReference>
<accession>A0A6I1MKW9</accession>
<dbReference type="Proteomes" id="UP000430345">
    <property type="component" value="Unassembled WGS sequence"/>
</dbReference>
<evidence type="ECO:0000313" key="7">
    <source>
        <dbReference type="Proteomes" id="UP000430345"/>
    </source>
</evidence>
<dbReference type="GO" id="GO:0005524">
    <property type="term" value="F:ATP binding"/>
    <property type="evidence" value="ECO:0007669"/>
    <property type="project" value="UniProtKB-KW"/>
</dbReference>
<evidence type="ECO:0000256" key="1">
    <source>
        <dbReference type="ARBA" id="ARBA00005417"/>
    </source>
</evidence>
<dbReference type="InterPro" id="IPR003439">
    <property type="entry name" value="ABC_transporter-like_ATP-bd"/>
</dbReference>
<reference evidence="6 7" key="1">
    <citation type="submission" date="2019-10" db="EMBL/GenBank/DDBJ databases">
        <title>The Genome Sequence of Clostridium tarantellae Isolated from Fish Brain.</title>
        <authorList>
            <person name="Bano L."/>
            <person name="Kiel M."/>
            <person name="Sales G."/>
            <person name="Doxey A.C."/>
            <person name="Mansfield M.J."/>
            <person name="Schiavone M."/>
            <person name="Rossetto O."/>
            <person name="Pirazzini M."/>
            <person name="Dobrindt U."/>
            <person name="Montecucco C."/>
        </authorList>
    </citation>
    <scope>NUCLEOTIDE SEQUENCE [LARGE SCALE GENOMIC DNA]</scope>
    <source>
        <strain evidence="6 7">DSM 3997</strain>
    </source>
</reference>
<evidence type="ECO:0000256" key="4">
    <source>
        <dbReference type="ARBA" id="ARBA00022840"/>
    </source>
</evidence>
<dbReference type="PROSITE" id="PS00211">
    <property type="entry name" value="ABC_TRANSPORTER_1"/>
    <property type="match status" value="1"/>
</dbReference>
<sequence>MININNLCFSYNGTKPYQLDHLNLSFPTEGFISIVGENGSYKTTLLKLILSHLKPCKGSVEIKCDSIGYVPQKIDNFNPQFSITVYEVLKIHLKALKIKDSNEINKVLQSVNMLNFKNKLIGSLSGGQQQRIFIARALMGNPKMIILDEPTTGIDEKTQEEIYKLLYKLNKENNITIVTVEHNKNTALKYSSHILELKFGIANLYDLNEYIKKINDDTFKRKVN</sequence>
<protein>
    <submittedName>
        <fullName evidence="6">ATP-binding cassette domain-containing protein</fullName>
    </submittedName>
</protein>
<feature type="domain" description="ABC transporter" evidence="5">
    <location>
        <begin position="2"/>
        <end position="224"/>
    </location>
</feature>
<gene>
    <name evidence="6" type="ORF">GBZ86_09755</name>
</gene>
<organism evidence="6 7">
    <name type="scientific">Clostridium tarantellae</name>
    <dbReference type="NCBI Taxonomy" id="39493"/>
    <lineage>
        <taxon>Bacteria</taxon>
        <taxon>Bacillati</taxon>
        <taxon>Bacillota</taxon>
        <taxon>Clostridia</taxon>
        <taxon>Eubacteriales</taxon>
        <taxon>Clostridiaceae</taxon>
        <taxon>Clostridium</taxon>
    </lineage>
</organism>
<evidence type="ECO:0000259" key="5">
    <source>
        <dbReference type="PROSITE" id="PS50893"/>
    </source>
</evidence>
<dbReference type="GO" id="GO:0016887">
    <property type="term" value="F:ATP hydrolysis activity"/>
    <property type="evidence" value="ECO:0007669"/>
    <property type="project" value="InterPro"/>
</dbReference>
<comment type="similarity">
    <text evidence="1">Belongs to the ABC transporter superfamily.</text>
</comment>
<dbReference type="AlphaFoldDB" id="A0A6I1MKW9"/>
<comment type="caution">
    <text evidence="6">The sequence shown here is derived from an EMBL/GenBank/DDBJ whole genome shotgun (WGS) entry which is preliminary data.</text>
</comment>
<dbReference type="InterPro" id="IPR027417">
    <property type="entry name" value="P-loop_NTPase"/>
</dbReference>
<dbReference type="Gene3D" id="3.40.50.300">
    <property type="entry name" value="P-loop containing nucleotide triphosphate hydrolases"/>
    <property type="match status" value="1"/>
</dbReference>
<evidence type="ECO:0000256" key="2">
    <source>
        <dbReference type="ARBA" id="ARBA00022448"/>
    </source>
</evidence>